<dbReference type="OrthoDB" id="1110367at2"/>
<evidence type="ECO:0000259" key="4">
    <source>
        <dbReference type="Pfam" id="PF18962"/>
    </source>
</evidence>
<dbReference type="Proteomes" id="UP000295260">
    <property type="component" value="Unassembled WGS sequence"/>
</dbReference>
<dbReference type="Pfam" id="PF24595">
    <property type="entry name" value="DUF7619"/>
    <property type="match status" value="1"/>
</dbReference>
<dbReference type="SUPFAM" id="SSF52058">
    <property type="entry name" value="L domain-like"/>
    <property type="match status" value="2"/>
</dbReference>
<dbReference type="InterPro" id="IPR032675">
    <property type="entry name" value="LRR_dom_sf"/>
</dbReference>
<dbReference type="PANTHER" id="PTHR47566">
    <property type="match status" value="1"/>
</dbReference>
<dbReference type="NCBIfam" id="TIGR04183">
    <property type="entry name" value="Por_Secre_tail"/>
    <property type="match status" value="1"/>
</dbReference>
<keyword evidence="3" id="KW-0677">Repeat</keyword>
<dbReference type="Pfam" id="PF18962">
    <property type="entry name" value="Por_Secre_tail"/>
    <property type="match status" value="1"/>
</dbReference>
<dbReference type="Gene3D" id="3.80.10.10">
    <property type="entry name" value="Ribonuclease Inhibitor"/>
    <property type="match status" value="1"/>
</dbReference>
<comment type="caution">
    <text evidence="6">The sequence shown here is derived from an EMBL/GenBank/DDBJ whole genome shotgun (WGS) entry which is preliminary data.</text>
</comment>
<keyword evidence="7" id="KW-1185">Reference proteome</keyword>
<keyword evidence="2" id="KW-0732">Signal</keyword>
<proteinExistence type="predicted"/>
<dbReference type="RefSeq" id="WP_133532730.1">
    <property type="nucleotide sequence ID" value="NZ_SNXR01000013.1"/>
</dbReference>
<dbReference type="NCBIfam" id="TIGR01451">
    <property type="entry name" value="B_ant_repeat"/>
    <property type="match status" value="1"/>
</dbReference>
<dbReference type="InterPro" id="IPR026444">
    <property type="entry name" value="Secre_tail"/>
</dbReference>
<dbReference type="AlphaFoldDB" id="A0A4R6Q9C1"/>
<keyword evidence="1" id="KW-0433">Leucine-rich repeat</keyword>
<protein>
    <submittedName>
        <fullName evidence="6">Putative repeat protein (TIGR01451 family)/predicted secreted protein (Por secretion system target)</fullName>
    </submittedName>
</protein>
<evidence type="ECO:0000256" key="2">
    <source>
        <dbReference type="ARBA" id="ARBA00022729"/>
    </source>
</evidence>
<dbReference type="InterPro" id="IPR052574">
    <property type="entry name" value="CDIRP"/>
</dbReference>
<dbReference type="InterPro" id="IPR047589">
    <property type="entry name" value="DUF11_rpt"/>
</dbReference>
<evidence type="ECO:0000313" key="7">
    <source>
        <dbReference type="Proteomes" id="UP000295260"/>
    </source>
</evidence>
<reference evidence="6 7" key="1">
    <citation type="submission" date="2019-03" db="EMBL/GenBank/DDBJ databases">
        <title>Genomic Encyclopedia of Archaeal and Bacterial Type Strains, Phase II (KMG-II): from individual species to whole genera.</title>
        <authorList>
            <person name="Goeker M."/>
        </authorList>
    </citation>
    <scope>NUCLEOTIDE SEQUENCE [LARGE SCALE GENOMIC DNA]</scope>
    <source>
        <strain evidence="6 7">DSM 25687</strain>
    </source>
</reference>
<evidence type="ECO:0000313" key="6">
    <source>
        <dbReference type="EMBL" id="TDP59188.1"/>
    </source>
</evidence>
<dbReference type="EMBL" id="SNXR01000013">
    <property type="protein sequence ID" value="TDP59188.1"/>
    <property type="molecule type" value="Genomic_DNA"/>
</dbReference>
<gene>
    <name evidence="6" type="ORF">BC748_1431</name>
</gene>
<evidence type="ECO:0000259" key="5">
    <source>
        <dbReference type="Pfam" id="PF24595"/>
    </source>
</evidence>
<sequence length="836" mass="92765">MKQFYSFSLFFLMINLNAQIINIPDLNFKNKLLSSNPTNYIVFNSNGYPISIDANGNNEIEVSEALLVGEINVSNSAIQSLDGISNFENLKSLLCANNSITSLDLTANVALNVLNCNYNQINSILINQPSNIRSFEARNNALTTFDYSFFLINRIDIQYNQITTISLDIQNYIAEGIIGFYCNNNQLSSINVSALLPIFIQEFNCSYNNLTSLDAESFDVSELFNFNCSHNQLTSLGVLNFVGGDFDCSYNQLTELIFPNTCLWKVRCNNNLLTNFSLPPVTTNNCISMLSLSDNLLTSIDLSSIGSGIVEVFCYNNPNLTNLNLKNGIGTTYLLITDNLFLYNLPNLEYVCANENEVTLVQEYLLERGFTTSVVNSYCSFVPGGVFYTINGNSRVDLNDNGCDSNDTVVQNLKLNITNGTASTTIIPNATGNYSIPVQQDSHTITPVFEIPSYFTVSPASITVSFPAQTSPFVQNFCASFNGSHPDLEVIVIPLTIQRPGFDALYKITYKNKGTVALTGSVNFQYQNDFQEFVSSIPGVSSQNTTTLSWDFVSLAPFESKEIYVTFNLNAPTDNPPLESGSILNYTASIIGNLEDETPSDNTFVFNQEVVNSFDPNDKRCLEGNTIPLNKVGDYVHYMIRFENTGTANAQNVVVVDNLDVSKFDVSSFQALNSSHPFVTKISNSNKVEFIFENINLPFDDASNDGYIVFKIKTKNNLQLNDTFSNTASIYFDYNFPIVTEPAITVVSQALGLVEVDGVFVSIVPNPTQDVLTITTKNEISSVMIFDTNGRIIQTKIQNNELETQLDLTSYQQGVYYVKVITKEGFGIKKIVKNNK</sequence>
<evidence type="ECO:0000256" key="1">
    <source>
        <dbReference type="ARBA" id="ARBA00022614"/>
    </source>
</evidence>
<name>A0A4R6Q9C1_9FLAO</name>
<dbReference type="InterPro" id="IPR055353">
    <property type="entry name" value="DUF7619"/>
</dbReference>
<evidence type="ECO:0000256" key="3">
    <source>
        <dbReference type="ARBA" id="ARBA00022737"/>
    </source>
</evidence>
<dbReference type="GO" id="GO:0035591">
    <property type="term" value="F:signaling adaptor activity"/>
    <property type="evidence" value="ECO:0007669"/>
    <property type="project" value="TreeGrafter"/>
</dbReference>
<feature type="domain" description="DUF7619" evidence="5">
    <location>
        <begin position="615"/>
        <end position="745"/>
    </location>
</feature>
<dbReference type="PANTHER" id="PTHR47566:SF1">
    <property type="entry name" value="PROTEIN NUD1"/>
    <property type="match status" value="1"/>
</dbReference>
<feature type="domain" description="Secretion system C-terminal sorting" evidence="4">
    <location>
        <begin position="764"/>
        <end position="832"/>
    </location>
</feature>
<accession>A0A4R6Q9C1</accession>
<organism evidence="6 7">
    <name type="scientific">Flavobacterium dankookense</name>
    <dbReference type="NCBI Taxonomy" id="706186"/>
    <lineage>
        <taxon>Bacteria</taxon>
        <taxon>Pseudomonadati</taxon>
        <taxon>Bacteroidota</taxon>
        <taxon>Flavobacteriia</taxon>
        <taxon>Flavobacteriales</taxon>
        <taxon>Flavobacteriaceae</taxon>
        <taxon>Flavobacterium</taxon>
    </lineage>
</organism>